<proteinExistence type="inferred from homology"/>
<feature type="region of interest" description="Disordered" evidence="2">
    <location>
        <begin position="177"/>
        <end position="203"/>
    </location>
</feature>
<keyword evidence="4" id="KW-1185">Reference proteome</keyword>
<feature type="non-terminal residue" evidence="3">
    <location>
        <position position="780"/>
    </location>
</feature>
<evidence type="ECO:0000313" key="4">
    <source>
        <dbReference type="Proteomes" id="UP000023152"/>
    </source>
</evidence>
<dbReference type="GO" id="GO:0005829">
    <property type="term" value="C:cytosol"/>
    <property type="evidence" value="ECO:0007669"/>
    <property type="project" value="TreeGrafter"/>
</dbReference>
<accession>X6M9M1</accession>
<organism evidence="3 4">
    <name type="scientific">Reticulomyxa filosa</name>
    <dbReference type="NCBI Taxonomy" id="46433"/>
    <lineage>
        <taxon>Eukaryota</taxon>
        <taxon>Sar</taxon>
        <taxon>Rhizaria</taxon>
        <taxon>Retaria</taxon>
        <taxon>Foraminifera</taxon>
        <taxon>Monothalamids</taxon>
        <taxon>Reticulomyxidae</taxon>
        <taxon>Reticulomyxa</taxon>
    </lineage>
</organism>
<dbReference type="PRINTS" id="PR00891">
    <property type="entry name" value="RABGDIREP"/>
</dbReference>
<dbReference type="PANTHER" id="PTHR11787">
    <property type="entry name" value="RAB GDP-DISSOCIATION INHIBITOR"/>
    <property type="match status" value="1"/>
</dbReference>
<protein>
    <submittedName>
        <fullName evidence="3">Uncharacterized protein</fullName>
    </submittedName>
</protein>
<evidence type="ECO:0000256" key="1">
    <source>
        <dbReference type="ARBA" id="ARBA00005593"/>
    </source>
</evidence>
<dbReference type="OrthoDB" id="1923006at2759"/>
<evidence type="ECO:0000256" key="2">
    <source>
        <dbReference type="SAM" id="MobiDB-lite"/>
    </source>
</evidence>
<comment type="caution">
    <text evidence="3">The sequence shown here is derived from an EMBL/GenBank/DDBJ whole genome shotgun (WGS) entry which is preliminary data.</text>
</comment>
<dbReference type="InterPro" id="IPR036188">
    <property type="entry name" value="FAD/NAD-bd_sf"/>
</dbReference>
<dbReference type="GO" id="GO:0016192">
    <property type="term" value="P:vesicle-mediated transport"/>
    <property type="evidence" value="ECO:0007669"/>
    <property type="project" value="TreeGrafter"/>
</dbReference>
<dbReference type="InterPro" id="IPR018203">
    <property type="entry name" value="GDP_dissociation_inhibitor"/>
</dbReference>
<reference evidence="3 4" key="1">
    <citation type="journal article" date="2013" name="Curr. Biol.">
        <title>The Genome of the Foraminiferan Reticulomyxa filosa.</title>
        <authorList>
            <person name="Glockner G."/>
            <person name="Hulsmann N."/>
            <person name="Schleicher M."/>
            <person name="Noegel A.A."/>
            <person name="Eichinger L."/>
            <person name="Gallinger C."/>
            <person name="Pawlowski J."/>
            <person name="Sierra R."/>
            <person name="Euteneuer U."/>
            <person name="Pillet L."/>
            <person name="Moustafa A."/>
            <person name="Platzer M."/>
            <person name="Groth M."/>
            <person name="Szafranski K."/>
            <person name="Schliwa M."/>
        </authorList>
    </citation>
    <scope>NUCLEOTIDE SEQUENCE [LARGE SCALE GENOMIC DNA]</scope>
</reference>
<dbReference type="AlphaFoldDB" id="X6M9M1"/>
<dbReference type="Gene3D" id="3.50.50.60">
    <property type="entry name" value="FAD/NAD(P)-binding domain"/>
    <property type="match status" value="1"/>
</dbReference>
<comment type="similarity">
    <text evidence="1">Belongs to the Rab GDI family.</text>
</comment>
<gene>
    <name evidence="3" type="ORF">RFI_26675</name>
</gene>
<dbReference type="GO" id="GO:0005634">
    <property type="term" value="C:nucleus"/>
    <property type="evidence" value="ECO:0007669"/>
    <property type="project" value="TreeGrafter"/>
</dbReference>
<sequence length="780" mass="90727">MFKIMLLTPETRFEVNTRTYFHKLFLTVSSFSIFVLSNAVSKSNTFASSHVCGYLKLLCSVNCVTELQKKEKLFRTTLRLKRKHKKRNNKSNIRHKNCSKWISNWILWNMTFVLTETANVQTNEVYSQKEAGQECRKKVLHVDYNPYYGSHFANMHKKHYELYISGRHRELLELHSCGRRDEKSSSTGEAEGEEAKQKEDFSLKEVQSLGKHTKKALVGNEDIDYIGMEYLSDAKSKWNVYGNFEWKDFGPELKELIHPKNERKRTMLPFENKDVKEKEKEKEQEQEHLTENLNEIQYVEHMKQVIEIYENKYRQISIDLIPNLVYANESFVDILVRSQVSRYVEFRGIVHNFVFFDGDKPSKVPLSKGEVFASKDLGMREKRQLMKFMHSVLDDSSNPTNQMAIDLHQQSVQQQSFIDVMNQQQLSTKVQDFIKYALAFLDSPSGILNNSTHNTIYIYILEEGGSKRNNNNKKDCPTVAEMLKRLQLYFQSMGRFCEGAFLFPLYGCGDLAQGFCRASAVKGGVFILNWTIQGMVVKKPVLPLHTKTEQEVNSAEHIEKENMSEYISVVTPAKQVLKSTYLVCSLDYLSKHIGDVTTRHIRMTVLSDGPLQGTISDPPDPFADNDEWKKQRGSHNGVIHIPPATPLFQNPCSIHIIQLDHTSLVVPDGLCFGNYNYYSNIFFFFFLEKKESPLAYLTYMWTLANQNNIEESRQTMKRCFELLYRNPTKHKQEHSDKPTGLFYCLYEQRFRSVNTQHIPRNVFVVRDLDDTLSYENVVQQ</sequence>
<dbReference type="PANTHER" id="PTHR11787:SF4">
    <property type="entry name" value="CHM, RAB ESCORT PROTEIN 1"/>
    <property type="match status" value="1"/>
</dbReference>
<dbReference type="SUPFAM" id="SSF51905">
    <property type="entry name" value="FAD/NAD(P)-binding domain"/>
    <property type="match status" value="1"/>
</dbReference>
<dbReference type="GO" id="GO:0005092">
    <property type="term" value="F:GDP-dissociation inhibitor activity"/>
    <property type="evidence" value="ECO:0007669"/>
    <property type="project" value="InterPro"/>
</dbReference>
<dbReference type="Proteomes" id="UP000023152">
    <property type="component" value="Unassembled WGS sequence"/>
</dbReference>
<dbReference type="Gene3D" id="3.30.519.10">
    <property type="entry name" value="Guanine Nucleotide Dissociation Inhibitor, domain 2"/>
    <property type="match status" value="1"/>
</dbReference>
<dbReference type="EMBL" id="ASPP01023228">
    <property type="protein sequence ID" value="ETO10703.1"/>
    <property type="molecule type" value="Genomic_DNA"/>
</dbReference>
<name>X6M9M1_RETFI</name>
<dbReference type="GO" id="GO:0007264">
    <property type="term" value="P:small GTPase-mediated signal transduction"/>
    <property type="evidence" value="ECO:0007669"/>
    <property type="project" value="InterPro"/>
</dbReference>
<dbReference type="GO" id="GO:0005968">
    <property type="term" value="C:Rab-protein geranylgeranyltransferase complex"/>
    <property type="evidence" value="ECO:0007669"/>
    <property type="project" value="TreeGrafter"/>
</dbReference>
<dbReference type="Pfam" id="PF00996">
    <property type="entry name" value="GDI"/>
    <property type="match status" value="2"/>
</dbReference>
<evidence type="ECO:0000313" key="3">
    <source>
        <dbReference type="EMBL" id="ETO10703.1"/>
    </source>
</evidence>
<feature type="compositionally biased region" description="Basic and acidic residues" evidence="2">
    <location>
        <begin position="193"/>
        <end position="203"/>
    </location>
</feature>